<accession>A0AA35RFD5</accession>
<dbReference type="InterPro" id="IPR047242">
    <property type="entry name" value="CDC5L/Cef1"/>
</dbReference>
<comment type="caution">
    <text evidence="4">The sequence shown here is derived from an EMBL/GenBank/DDBJ whole genome shotgun (WGS) entry which is preliminary data.</text>
</comment>
<dbReference type="PANTHER" id="PTHR45885:SF1">
    <property type="entry name" value="CELL DIVISION CYCLE 5-LIKE PROTEIN"/>
    <property type="match status" value="1"/>
</dbReference>
<evidence type="ECO:0000256" key="3">
    <source>
        <dbReference type="SAM" id="MobiDB-lite"/>
    </source>
</evidence>
<keyword evidence="2" id="KW-0539">Nucleus</keyword>
<keyword evidence="1" id="KW-0238">DNA-binding</keyword>
<evidence type="ECO:0000313" key="4">
    <source>
        <dbReference type="EMBL" id="CAI8010460.1"/>
    </source>
</evidence>
<dbReference type="PANTHER" id="PTHR45885">
    <property type="entry name" value="CELL DIVISION CYCLE 5-LIKE PROTEIN"/>
    <property type="match status" value="1"/>
</dbReference>
<feature type="region of interest" description="Disordered" evidence="3">
    <location>
        <begin position="1"/>
        <end position="38"/>
    </location>
</feature>
<dbReference type="GO" id="GO:0000981">
    <property type="term" value="F:DNA-binding transcription factor activity, RNA polymerase II-specific"/>
    <property type="evidence" value="ECO:0007669"/>
    <property type="project" value="TreeGrafter"/>
</dbReference>
<dbReference type="EMBL" id="CASHTH010001037">
    <property type="protein sequence ID" value="CAI8010460.1"/>
    <property type="molecule type" value="Genomic_DNA"/>
</dbReference>
<keyword evidence="5" id="KW-1185">Reference proteome</keyword>
<keyword evidence="4" id="KW-0132">Cell division</keyword>
<evidence type="ECO:0000256" key="2">
    <source>
        <dbReference type="ARBA" id="ARBA00023242"/>
    </source>
</evidence>
<organism evidence="4 5">
    <name type="scientific">Geodia barretti</name>
    <name type="common">Barrett's horny sponge</name>
    <dbReference type="NCBI Taxonomy" id="519541"/>
    <lineage>
        <taxon>Eukaryota</taxon>
        <taxon>Metazoa</taxon>
        <taxon>Porifera</taxon>
        <taxon>Demospongiae</taxon>
        <taxon>Heteroscleromorpha</taxon>
        <taxon>Tetractinellida</taxon>
        <taxon>Astrophorina</taxon>
        <taxon>Geodiidae</taxon>
        <taxon>Geodia</taxon>
    </lineage>
</organism>
<proteinExistence type="predicted"/>
<dbReference type="GO" id="GO:0000974">
    <property type="term" value="C:Prp19 complex"/>
    <property type="evidence" value="ECO:0007669"/>
    <property type="project" value="InterPro"/>
</dbReference>
<name>A0AA35RFD5_GEOBA</name>
<dbReference type="GO" id="GO:0051301">
    <property type="term" value="P:cell division"/>
    <property type="evidence" value="ECO:0007669"/>
    <property type="project" value="UniProtKB-KW"/>
</dbReference>
<dbReference type="GO" id="GO:0000977">
    <property type="term" value="F:RNA polymerase II transcription regulatory region sequence-specific DNA binding"/>
    <property type="evidence" value="ECO:0007669"/>
    <property type="project" value="TreeGrafter"/>
</dbReference>
<keyword evidence="4" id="KW-0131">Cell cycle</keyword>
<protein>
    <submittedName>
        <fullName evidence="4">Cell division cycle 5-related protein</fullName>
    </submittedName>
</protein>
<dbReference type="GO" id="GO:0000398">
    <property type="term" value="P:mRNA splicing, via spliceosome"/>
    <property type="evidence" value="ECO:0007669"/>
    <property type="project" value="InterPro"/>
</dbReference>
<sequence length="140" mass="15811">MKKGWEEERGRGGKEREERDNWRDERTSAEGDAGKARRGFSDAFVRYGPHHDTTPPTGPTKAVLNKVKADLEAGPKESVTENEMAAADALLKQEMQVVKVGMGHKELTGAEYSSIWEECYREVVYVPSQSRYTRASLSRY</sequence>
<gene>
    <name evidence="4" type="ORF">GBAR_LOCUS6898</name>
</gene>
<reference evidence="4" key="1">
    <citation type="submission" date="2023-03" db="EMBL/GenBank/DDBJ databases">
        <authorList>
            <person name="Steffen K."/>
            <person name="Cardenas P."/>
        </authorList>
    </citation>
    <scope>NUCLEOTIDE SEQUENCE</scope>
</reference>
<dbReference type="Proteomes" id="UP001174909">
    <property type="component" value="Unassembled WGS sequence"/>
</dbReference>
<dbReference type="GO" id="GO:0005681">
    <property type="term" value="C:spliceosomal complex"/>
    <property type="evidence" value="ECO:0007669"/>
    <property type="project" value="TreeGrafter"/>
</dbReference>
<evidence type="ECO:0000313" key="5">
    <source>
        <dbReference type="Proteomes" id="UP001174909"/>
    </source>
</evidence>
<feature type="compositionally biased region" description="Basic and acidic residues" evidence="3">
    <location>
        <begin position="1"/>
        <end position="35"/>
    </location>
</feature>
<evidence type="ECO:0000256" key="1">
    <source>
        <dbReference type="ARBA" id="ARBA00023125"/>
    </source>
</evidence>
<dbReference type="AlphaFoldDB" id="A0AA35RFD5"/>